<sequence>MSRLPPLPRSDLPPAAQQAHDTISSFFASSPLGTAFAYKRPTDGALIGPMPFYLASPDIGQDVMGLVGKAAALPGLSLEARETAILAVGARFQAGMAVKTTKLGEERVRLIAGGEKPKDLEEASGVAFDVATHLSSKPGALPQEMWNRSVRVLGKEGTLALVHFVGLYAYTCIVLNAMDAPVPGDGE</sequence>
<accession>A0AAN6F7L0</accession>
<gene>
    <name evidence="1" type="ORF">LTR82_015587</name>
</gene>
<dbReference type="SUPFAM" id="SSF69118">
    <property type="entry name" value="AhpD-like"/>
    <property type="match status" value="1"/>
</dbReference>
<dbReference type="InterPro" id="IPR029032">
    <property type="entry name" value="AhpD-like"/>
</dbReference>
<dbReference type="AlphaFoldDB" id="A0AAN6F7L0"/>
<evidence type="ECO:0000313" key="2">
    <source>
        <dbReference type="Proteomes" id="UP001168146"/>
    </source>
</evidence>
<protein>
    <submittedName>
        <fullName evidence="1">Uncharacterized protein</fullName>
    </submittedName>
</protein>
<proteinExistence type="predicted"/>
<dbReference type="Proteomes" id="UP001168146">
    <property type="component" value="Unassembled WGS sequence"/>
</dbReference>
<dbReference type="EMBL" id="JASUXU010000088">
    <property type="protein sequence ID" value="KAK0308253.1"/>
    <property type="molecule type" value="Genomic_DNA"/>
</dbReference>
<dbReference type="Gene3D" id="1.20.1290.10">
    <property type="entry name" value="AhpD-like"/>
    <property type="match status" value="1"/>
</dbReference>
<evidence type="ECO:0000313" key="1">
    <source>
        <dbReference type="EMBL" id="KAK0308253.1"/>
    </source>
</evidence>
<reference evidence="1" key="1">
    <citation type="submission" date="2021-12" db="EMBL/GenBank/DDBJ databases">
        <title>Black yeast isolated from Biological Soil Crust.</title>
        <authorList>
            <person name="Kurbessoian T."/>
        </authorList>
    </citation>
    <scope>NUCLEOTIDE SEQUENCE</scope>
    <source>
        <strain evidence="1">CCFEE 5208</strain>
    </source>
</reference>
<organism evidence="1 2">
    <name type="scientific">Friedmanniomyces endolithicus</name>
    <dbReference type="NCBI Taxonomy" id="329885"/>
    <lineage>
        <taxon>Eukaryota</taxon>
        <taxon>Fungi</taxon>
        <taxon>Dikarya</taxon>
        <taxon>Ascomycota</taxon>
        <taxon>Pezizomycotina</taxon>
        <taxon>Dothideomycetes</taxon>
        <taxon>Dothideomycetidae</taxon>
        <taxon>Mycosphaerellales</taxon>
        <taxon>Teratosphaeriaceae</taxon>
        <taxon>Friedmanniomyces</taxon>
    </lineage>
</organism>
<name>A0AAN6F7L0_9PEZI</name>
<comment type="caution">
    <text evidence="1">The sequence shown here is derived from an EMBL/GenBank/DDBJ whole genome shotgun (WGS) entry which is preliminary data.</text>
</comment>